<feature type="domain" description="CheW-like" evidence="1">
    <location>
        <begin position="9"/>
        <end position="155"/>
    </location>
</feature>
<dbReference type="HOGENOM" id="CLU_048995_1_1_7"/>
<dbReference type="PROSITE" id="PS50851">
    <property type="entry name" value="CHEW"/>
    <property type="match status" value="1"/>
</dbReference>
<dbReference type="Gene3D" id="2.40.50.180">
    <property type="entry name" value="CheA-289, Domain 4"/>
    <property type="match status" value="1"/>
</dbReference>
<dbReference type="Gene3D" id="2.30.30.40">
    <property type="entry name" value="SH3 Domains"/>
    <property type="match status" value="1"/>
</dbReference>
<evidence type="ECO:0000313" key="2">
    <source>
        <dbReference type="EMBL" id="BAH75771.1"/>
    </source>
</evidence>
<proteinExistence type="predicted"/>
<dbReference type="PANTHER" id="PTHR22617:SF41">
    <property type="entry name" value="CHEMOTAXIS SIGNAL TRANSDUCTION SYSTEM ADAPTOR PROTEIN CHEW"/>
    <property type="match status" value="1"/>
</dbReference>
<dbReference type="InterPro" id="IPR039315">
    <property type="entry name" value="CheW"/>
</dbReference>
<dbReference type="eggNOG" id="COG0835">
    <property type="taxonomic scope" value="Bacteria"/>
</dbReference>
<keyword evidence="3" id="KW-1185">Reference proteome</keyword>
<accession>C4XSS9</accession>
<dbReference type="GO" id="GO:0007165">
    <property type="term" value="P:signal transduction"/>
    <property type="evidence" value="ECO:0007669"/>
    <property type="project" value="InterPro"/>
</dbReference>
<dbReference type="OrthoDB" id="5464847at2"/>
<dbReference type="Proteomes" id="UP000009071">
    <property type="component" value="Chromosome"/>
</dbReference>
<dbReference type="AlphaFoldDB" id="C4XSS9"/>
<dbReference type="SUPFAM" id="SSF50341">
    <property type="entry name" value="CheW-like"/>
    <property type="match status" value="1"/>
</dbReference>
<dbReference type="GO" id="GO:0006935">
    <property type="term" value="P:chemotaxis"/>
    <property type="evidence" value="ECO:0007669"/>
    <property type="project" value="InterPro"/>
</dbReference>
<gene>
    <name evidence="2" type="primary">cheW</name>
    <name evidence="2" type="ordered locus">DMR_22800</name>
</gene>
<dbReference type="GO" id="GO:0005829">
    <property type="term" value="C:cytosol"/>
    <property type="evidence" value="ECO:0007669"/>
    <property type="project" value="TreeGrafter"/>
</dbReference>
<dbReference type="PANTHER" id="PTHR22617">
    <property type="entry name" value="CHEMOTAXIS SENSOR HISTIDINE KINASE-RELATED"/>
    <property type="match status" value="1"/>
</dbReference>
<reference evidence="2 3" key="1">
    <citation type="journal article" date="2009" name="Genome Res.">
        <title>Whole genome sequence of Desulfovibrio magneticus strain RS-1 revealed common gene clusters in magnetotactic bacteria.</title>
        <authorList>
            <person name="Nakazawa H."/>
            <person name="Arakaki A."/>
            <person name="Narita-Yamada S."/>
            <person name="Yashiro I."/>
            <person name="Jinno K."/>
            <person name="Aoki N."/>
            <person name="Tsuruyama A."/>
            <person name="Okamura Y."/>
            <person name="Tanikawa S."/>
            <person name="Fujita N."/>
            <person name="Takeyama H."/>
            <person name="Matsunaga T."/>
        </authorList>
    </citation>
    <scope>NUCLEOTIDE SEQUENCE [LARGE SCALE GENOMIC DNA]</scope>
    <source>
        <strain evidence="3">ATCC 700980 / DSM 13731 / RS-1</strain>
    </source>
</reference>
<dbReference type="InterPro" id="IPR002545">
    <property type="entry name" value="CheW-lke_dom"/>
</dbReference>
<dbReference type="EMBL" id="AP010904">
    <property type="protein sequence ID" value="BAH75771.1"/>
    <property type="molecule type" value="Genomic_DNA"/>
</dbReference>
<evidence type="ECO:0000259" key="1">
    <source>
        <dbReference type="PROSITE" id="PS50851"/>
    </source>
</evidence>
<dbReference type="InterPro" id="IPR036061">
    <property type="entry name" value="CheW-like_dom_sf"/>
</dbReference>
<dbReference type="RefSeq" id="WP_015860953.1">
    <property type="nucleotide sequence ID" value="NC_012796.1"/>
</dbReference>
<evidence type="ECO:0000313" key="3">
    <source>
        <dbReference type="Proteomes" id="UP000009071"/>
    </source>
</evidence>
<dbReference type="KEGG" id="dma:DMR_22800"/>
<dbReference type="Pfam" id="PF01584">
    <property type="entry name" value="CheW"/>
    <property type="match status" value="1"/>
</dbReference>
<dbReference type="STRING" id="573370.DMR_22800"/>
<name>C4XSS9_SOLM1</name>
<dbReference type="SMART" id="SM00260">
    <property type="entry name" value="CheW"/>
    <property type="match status" value="1"/>
</dbReference>
<organism evidence="2 3">
    <name type="scientific">Solidesulfovibrio magneticus (strain ATCC 700980 / DSM 13731 / RS-1)</name>
    <name type="common">Desulfovibrio magneticus</name>
    <dbReference type="NCBI Taxonomy" id="573370"/>
    <lineage>
        <taxon>Bacteria</taxon>
        <taxon>Pseudomonadati</taxon>
        <taxon>Thermodesulfobacteriota</taxon>
        <taxon>Desulfovibrionia</taxon>
        <taxon>Desulfovibrionales</taxon>
        <taxon>Desulfovibrionaceae</taxon>
        <taxon>Solidesulfovibrio</taxon>
    </lineage>
</organism>
<sequence>MNQTSNIGVRRFLTLILGETGIFGIDIHVVREILDYTDIARLPRMPDHMRGVVDVRGQAVPVLDLGLKLGFGPVNQTLNTRIVIVEQPDPDGGVRLVGALTEAVKEVLELDAQAIAPPPGMGTDVEAACIQGIARHNGRFIILLDTARVFSDEDLAGLASLTQQAATHHAA</sequence>
<protein>
    <submittedName>
        <fullName evidence="2">Chemotaxis protein CheW</fullName>
    </submittedName>
</protein>